<dbReference type="PANTHER" id="PTHR35561">
    <property type="entry name" value="RNA 2',3'-CYCLIC PHOSPHODIESTERASE"/>
    <property type="match status" value="1"/>
</dbReference>
<dbReference type="Pfam" id="PF13563">
    <property type="entry name" value="2_5_RNA_ligase2"/>
    <property type="match status" value="1"/>
</dbReference>
<evidence type="ECO:0000313" key="3">
    <source>
        <dbReference type="EMBL" id="MDR5712316.1"/>
    </source>
</evidence>
<accession>A0ABU1FVZ9</accession>
<dbReference type="SUPFAM" id="SSF55144">
    <property type="entry name" value="LigT-like"/>
    <property type="match status" value="1"/>
</dbReference>
<dbReference type="PANTHER" id="PTHR35561:SF1">
    <property type="entry name" value="RNA 2',3'-CYCLIC PHOSPHODIESTERASE"/>
    <property type="match status" value="1"/>
</dbReference>
<gene>
    <name evidence="3" type="primary">thpR</name>
    <name evidence="3" type="ORF">RH857_09260</name>
</gene>
<sequence>MRLFASLRLPESVAEHLDSAIRSVEASAPWPSGRGRPALRWVPAEQRHITLAFFGEVPDGAVEDLAGELAQALRRTPPLPIRLRGAGVFTHSVLWVGVQELTSSPHSSSLTLLTRVMAQCEQIGAPHSLNPDPVAHRGRRRAHVTLARARDRRAGADQLRLRAEPLSVYEGPSWHASEAQLVISELGRGRSGGPLHTTLERLPLAGELPD</sequence>
<dbReference type="HAMAP" id="MF_01940">
    <property type="entry name" value="RNA_CPDase"/>
    <property type="match status" value="1"/>
</dbReference>
<feature type="short sequence motif" description="HXTX 1" evidence="2">
    <location>
        <begin position="48"/>
        <end position="51"/>
    </location>
</feature>
<evidence type="ECO:0000256" key="1">
    <source>
        <dbReference type="ARBA" id="ARBA00022801"/>
    </source>
</evidence>
<keyword evidence="4" id="KW-1185">Reference proteome</keyword>
<reference evidence="4" key="1">
    <citation type="submission" date="2023-07" db="EMBL/GenBank/DDBJ databases">
        <title>Description of three actinobacteria isolated from air of manufacturing shop in a pharmaceutical factory.</title>
        <authorList>
            <person name="Zhang D.-F."/>
        </authorList>
    </citation>
    <scope>NUCLEOTIDE SEQUENCE [LARGE SCALE GENOMIC DNA]</scope>
    <source>
        <strain evidence="4">CCTCC AB 207010</strain>
    </source>
</reference>
<dbReference type="EC" id="3.1.4.58" evidence="2"/>
<dbReference type="EMBL" id="JAVKGT010000022">
    <property type="protein sequence ID" value="MDR5712316.1"/>
    <property type="molecule type" value="Genomic_DNA"/>
</dbReference>
<proteinExistence type="inferred from homology"/>
<organism evidence="3 4">
    <name type="scientific">Nesterenkonia flava</name>
    <dbReference type="NCBI Taxonomy" id="469799"/>
    <lineage>
        <taxon>Bacteria</taxon>
        <taxon>Bacillati</taxon>
        <taxon>Actinomycetota</taxon>
        <taxon>Actinomycetes</taxon>
        <taxon>Micrococcales</taxon>
        <taxon>Micrococcaceae</taxon>
        <taxon>Nesterenkonia</taxon>
    </lineage>
</organism>
<comment type="function">
    <text evidence="2">Hydrolyzes RNA 2',3'-cyclic phosphodiester to an RNA 2'-phosphomonoester.</text>
</comment>
<feature type="short sequence motif" description="HXTX 2" evidence="2">
    <location>
        <begin position="143"/>
        <end position="146"/>
    </location>
</feature>
<dbReference type="Gene3D" id="3.90.1140.10">
    <property type="entry name" value="Cyclic phosphodiesterase"/>
    <property type="match status" value="1"/>
</dbReference>
<dbReference type="InterPro" id="IPR009097">
    <property type="entry name" value="Cyclic_Pdiesterase"/>
</dbReference>
<comment type="catalytic activity">
    <reaction evidence="2">
        <text>a 3'-end 2',3'-cyclophospho-ribonucleotide-RNA + H2O = a 3'-end 2'-phospho-ribonucleotide-RNA + H(+)</text>
        <dbReference type="Rhea" id="RHEA:11828"/>
        <dbReference type="Rhea" id="RHEA-COMP:10464"/>
        <dbReference type="Rhea" id="RHEA-COMP:17353"/>
        <dbReference type="ChEBI" id="CHEBI:15377"/>
        <dbReference type="ChEBI" id="CHEBI:15378"/>
        <dbReference type="ChEBI" id="CHEBI:83064"/>
        <dbReference type="ChEBI" id="CHEBI:173113"/>
        <dbReference type="EC" id="3.1.4.58"/>
    </reaction>
</comment>
<feature type="active site" description="Proton acceptor" evidence="2">
    <location>
        <position position="143"/>
    </location>
</feature>
<protein>
    <recommendedName>
        <fullName evidence="2">RNA 2',3'-cyclic phosphodiesterase</fullName>
        <shortName evidence="2">RNA 2',3'-CPDase</shortName>
        <ecNumber evidence="2">3.1.4.58</ecNumber>
    </recommendedName>
</protein>
<dbReference type="RefSeq" id="WP_310537695.1">
    <property type="nucleotide sequence ID" value="NZ_BAAAOC010000085.1"/>
</dbReference>
<dbReference type="NCBIfam" id="TIGR02258">
    <property type="entry name" value="2_5_ligase"/>
    <property type="match status" value="1"/>
</dbReference>
<name>A0ABU1FVZ9_9MICC</name>
<feature type="active site" description="Proton donor" evidence="2">
    <location>
        <position position="48"/>
    </location>
</feature>
<dbReference type="Proteomes" id="UP001260872">
    <property type="component" value="Unassembled WGS sequence"/>
</dbReference>
<keyword evidence="1 2" id="KW-0378">Hydrolase</keyword>
<dbReference type="InterPro" id="IPR004175">
    <property type="entry name" value="RNA_CPDase"/>
</dbReference>
<evidence type="ECO:0000256" key="2">
    <source>
        <dbReference type="HAMAP-Rule" id="MF_01940"/>
    </source>
</evidence>
<comment type="similarity">
    <text evidence="2">Belongs to the 2H phosphoesterase superfamily. ThpR family.</text>
</comment>
<evidence type="ECO:0000313" key="4">
    <source>
        <dbReference type="Proteomes" id="UP001260872"/>
    </source>
</evidence>
<comment type="caution">
    <text evidence="3">The sequence shown here is derived from an EMBL/GenBank/DDBJ whole genome shotgun (WGS) entry which is preliminary data.</text>
</comment>